<name>A0ABU2BWJ1_9ACTN</name>
<comment type="subcellular location">
    <subcellularLocation>
        <location evidence="1">Membrane</location>
    </subcellularLocation>
    <subcellularLocation>
        <location evidence="2">Secreted</location>
    </subcellularLocation>
</comment>
<protein>
    <submittedName>
        <fullName evidence="9">Ca2+-binding RTX toxin-like protein</fullName>
    </submittedName>
</protein>
<dbReference type="PRINTS" id="PR01488">
    <property type="entry name" value="RTXTOXINA"/>
</dbReference>
<proteinExistence type="predicted"/>
<sequence>MRDAAGVVLLLLLSLAWSGGNLALALSGGAGSLSEHLVATSAPTDPVGADAALTDGQLAGAVAQAKSDWLAVRPSADLSSVAVSIADLPGLTLGDQAGDSVTIDVDAAGWGWQAMDLTTVVRHEIGHVLGLGHSSGLMGAELAPGASFGVSSDYAEPAPVVEQPAEAAPDPASTDSTTSSTDTSTTSSSTDSSTGATGSTDSSTDSGSTGSSTGTTDSAGSSTGTTGSTDSGATADTSSTGGSTSGSTTDPGTTEPMTMPEPVGGTTDSGLSTEGVALPTLSTGSLAAPLTTAGLGVLSTPTGTAGDDVITVVETGPGTYSIRVRGAEVGTVSGSDTFTLDGLDGTDLLVGPDVASVWKITGINAGTLELAGGAKVAFTHVESLTGATTAADEFRFDDQAGLTGAVDDGAGQLTVTVAGFVRVVGDYGFERDDAYDATVSGSSSTVTANLLTLGGTTGNGFVGVEVLGSSIGISGVLSSFTLAVITASDQAWHAFTGTVTTPTIGGVAGLDLDMHLKTLSVSVNSSSKNDSWLDLSANPVTSTHSAVALAFNSKLVSATVPVLLDLGGFLFVNGNVTLTKGGPTSVDISTGLGSTDPSLIPAGLKDATKVPVVTEDPTDGSIGRSDDYATLWNLKVSSLQFAFTGANAFIGNGFGWNSTTDADGVLSKAEVGSDAVGIFAGGINLIMVLLTPLGGMPLSQRFLSVKGTVGSIGLVGLDDVLTLDVDQLEFDVNRGPTLVTGAGMAVVDWVASFPDADTSDDPADPYATDPTPAGWHPFIGGPSPPVIIFDSTSSAFGVSATRAVLTIAGFVHIGARFSLQQGKTEYVDVNLDHLSAPAKTQLESALSAVSATDPGGITTGRNSDTSKIWNLPVKTLLVGLSDASVFVGYNPGGLDPDTDLPLTAADLDADAVGLLASGLTLGLVVATPIRTAFTGANLLPTFTALRADLASLTPIGLPSEFVLSFTGIRLELNRGGAVTGSPTSNATVDWAASFPGGTPGLLIPAGRSDDSSGTSVRINFSAPLLRISATRVVLAISDFIYLSGGFALELGTEIDADIDTAGIPAATSGTLAGLINGGGAAQADDPADGSVGATEDASTIWNLPVRTTMFGISHGSVFIGYNPNLQGTDGTSFNTGSDTILDEADLGDGAIGFLANNIDIAMVFASVIPDPGRAWANQLPRRFWALKASIGVLVPVGLPSEFVLRFEGVELTVNRGGPITGAPKSAAWINWTKTFPGDAGADTVVPPGLRVATAPDEAIYLDFEDPIIGISATRVVLAISDFIYLSGGFAFEQGARHDVDLDTGSLGSGLTSPGGQLANAINGLGGAQATDPEDGSTGATANATTIWNVPISTTTFGIADGSIFVGYNPNLQGTSGTSFNTGSDTILDEADLGPGAIGFLANHINVGLVFASVEKDPTKAWMNQLPDSFWALKASVGLLKPIGLPSEFKLEFVGVMLTINKGGAVTGAPGGEVWVNWESSFPEDTEADPAVPAGLAVPTGTGNAPVYVDFKDPILGISATRVTIAISDFVFISGGFAFEKGGRVDADIRTSGLGLGGSTFAAQVNGGPVGSATDPTNGSTKATTNGSTIWNVPVVTTLIGVSGASIFVGYNPNEPGTEGTSFNTGDDSILDEDELSDDAIGLLANNINIGIVLAKVEPIAGASWDDQLPSFYAVQANIGLLTPVGLPSELVFRFEDVALTLNKGGPVNGTGNAWIDWAHSLPDPDGSGPLQAGIAVPTGQDNPPIWIAFEDPIFGISAGRVVISIYNFVHISGGFAFEKGGQETVDINTGLVLLGPDAGACALLGTAATSAAAQGEDVALSGDCTKLTGVTVETIKVGVYNASLFVGYNPNPVCPEGSANCPVFDTGADGILQKAELSPGAIGFLGGGINLGFVFATLVRGPFAQGLGEGNAPSFYTIKAHVDELGLVGVPGIDLFAKGAEVNVNSSTKKWSGGTGATSPPAINWATSLPGDADTPVGLEIPTGGDNPSVYLDAEGFIIGGGANQFTLQISEFIYLSGSFYFEYGAVKTMPLTDGIVSTDLLQTVIDNSGIPGLGDFLGESEKELQFFTIGAQNVHAFVGLNGPYWVDANDNGVIDDDETDTNPDAVGLVLEDVDFALAMMTPTNRIDPIRYIALKASAAYVALVGIDGLTVEAKNIEVELNISTPLLYGLPVLPVVDFGAYDDANGADDPFSVKVGAPAEFGGAPIVVPFTYDTPLIRAAAADINLDVFGVLALRGSIAFELGRTADVTLADGTKVLGVTTMTIGGANLLGFVGIDGPSWQTDSDGDVIWVQDDGVTPCTPSATVDCKAKRNPDAIGIAIEDLDFGIFVGVKADPTNPAVYVAADVHVDAFGLVGLPDGFTLGGTLAIALNLGLVVGASSSLSAIDFKKSFHYDPDGEQGDPVDGCTPTNPDWAGQDPDCDDVAGLAVPTGNPANPHIIDFEKTFVSVQVAGVLTLGQYMVANGVFFLDISDQGLNLLVLADLRIGPDITAGDPLFDIGAIGVVIINGDGIAADLDVEMTIGNSSIGLELSAEARLLLNTAGVDMSLEIPDTLWGFFQDLQAGKSPTGGTVSAALLDGPGSMTGEFLGRLKDCGAPDSNPDDDRCYVISGNGPRLIAGSNVDEGTINGLLGNGGTITLSSTPGAYLAVVLTGRLTIAGFADAYGLVAVSLRSGAFEMVVSLRFQLGASQNTSINVNAEGILGLYSDGVFLSVNVSVKANLLSIFDLDVNGLLVIDTTHGNDTATDTKDAYFHLNLNGSVKVLRLISLSGSLDIAVSDKKWAVQASLGASFGPLSMHAEGFILSTGTFSFDLGGNIDLTIAGTGIKGYLNAHASFCHHAGDLTSDNNTCTDEKDPTSADFGANGNTRTFRITLTGGVDVKLFGITLAGADIAFYGEGTLGGRITVKAKFTVKILFVKKSVTITIADFYLPVSLVNSDSPPPKLATLGSGGVLHLNVGADGDERGVNQTETVEEYVVRRDGSDIVVSAFGYEERFSGVTRIEGDFGSGNDSFTAFNELNVPVLLHGGIGNDFLAFSSTTASCPASGFQATLYGDAGNDDLRGGSCSDYLDGGTGNDYLDGGAGVDTLIGGDNDDTFYGYITDVMGETISAGAGTDSLELVGTPGADTISVGTNGTAVRIGYSGQNLDLTAFENLTLRTQGGDSLTMSGNLSTVGIQNVNIGFGMTYQAPNEATVCTDAMRAADPNQTACTDQVTVLGGSDTVTVNLLDTGDILTVSGSMATPLAVLSRGSGGLVLEDDPTDTPTPVATTVMSWAGGYTIKLSGSSLATGERDQLDVNMLGGDDLLKLTSLQIASLFDLGGGNDVVKVGSNASGAHTNGTLNGVAAPLDIAGGSGSDTVDADDSGDTAANTGTLTNNELKGLGLHGEGLGYTSVELLDIRLGSGGDTFTVTSTSSSTTTTLRAGAGNDTITIVSVSGPTFVYGDAGADIVRIQSVSAPLVVEGGTENDTFLVGSIAPTLGGVLDQIAAYVKLDGGAGTDSLQVDDTGDSTGDIGYLTAGRIAGLGMTVDAGHTAAKPAWAVTVLGGADGAFTLTVRGVTTAAIAFDASPKVVEDAINAILGAGTVSVSRSPLTRGLGTTYLIRWIGAFTGAPPAISVNADSTLTSTGGSVSIQQMSSGYIEHLGFETLTLGLGGGHDLFDVDSTPTGSTTTLNAGGGDDVLTVETISGPTAVYGQAGNDSISVNALPGLPNATNGIGGRLTLTGGGGSDDYTIQLFSNGSSRIDVVDGVGASDGGSNTLTINGSTGADTFLLRSGLVAALNTPDPLAHGEQQSFLYAEMVTYGADMNAGLVVNGLEGNDLFAVDDNSTVTTLNGGAGDDKFNVGQLYGEGDGHISFDSAFTPTLTDTTRGMLSNGVSYSTTINGGSGGDTFQILRNVAVLQLNGESGDDAFIVRTFLKEGDDTSDASTGINSGGGTNVVQYVVNAPVSIDGGTGFDTLVLVGTEADDVFVISKDGIWGAGRFISFVGIERVDVDGAEGDDIFVVVSTSPDVLTRVFGGLGSDTILVGSAAPIVVADDLRGHSGIIEHSVESNLGNWAGIAVDGVVAEIGDNDEPSVILSPLGGLLVRESGGTATYTVTLNKVPTSTVLVTVVAPNLTPDDLASRSRNVEVSYDGIHWAKSATLSFDATHLTRTVYVRAIDDLAAEGERFVVLQHLVQQPGGAYNGLPVLNAVVRLVDNDEAGVTVVADKPEKVTEGDSTPASYTLELDKAPAGTVKVAVNPGGDLQVSLNGTDWSDSLTVTFTTANWSTPVTVYVRAVDDTRVEGYEFSEITHTVTTGDGAAYPTSTQIEPVSVLVADNDTPTVRIIESGGDTVLAEGSSGPFATDSYGIVLTSDPGAGNTVTVHIDAKDTKTLDGAVEHDDKQVMVSVDNGATWHYSTSVTFDSTNWDDVRTVLVKAVDDTYIDGSDYQAFASTGGSFGRTHQIQGPLYVFGGDDPEGDRSFPDPVMLPGEFTDAPVTTPNPAFDVVEADQVDTLVVDNHNSVAAESGTLTATQLSGLGMGGPRTIGGRTFNAGITYTGLEALQVQLGSGVDTFTVGSTHHGRTEITTGAGADQVTVRSTAGHTRIDGGLGNDSFTVGGAGLVDLVNALLLIDGGDGTDTVHVDDSAETQDQLATLTRDSLTGLDMVARDGIDRMYSVNVWSSATFTITLAGYGTTAALSAGASAATVQAALQNLLFPDATSCGKPAGDPDASTPDQDSRCAQSVYVWKQGSTFFIGFTGEVAGAGAPALTSSQTDLARLDGISYFGLENLHVDLGSGNDGVNVRGTSASTSIDTGAGDDLVFVSDAANLGNRADVLDAVDLSGLADWLAAHADRDVETLFTALLHGTVTNDDRTYTGSLDQIQGALAIDTGAGSNTLAVSDRGDADKDPSFVITNSSISGLSAGVIGYTSTGGDLAGQGVWTTSADSGLFGRGISVFLGSGGNTGRIDSVRGGALSTSPFGATTTTLYAGEGNDSVTINANLPGSGAAKLVVHGQGGDDTIMAATTATQPLVLFGGAGNDTLGGGAGDDLVFGDTGRVYYLVPVGVVGAYQVVLGGAPVPAHLLNPRTGTAVPGDAAFTTVDVLRTAGTSVGGDDTLSGRAGNDILLGGRSATAVGDTIHGDAGNDLVFGDFGWVGALSATSYVNTAQLPLSMAVHPFAFVSVDSRDANGGNDSLYGDAGGDILLGQQGADTIRGGDGDDDIIGGHNVAGGLDTGDFIGGGTGNDVVVGDNGEVLRTGSTLSTLVRVLVGGRLYLLDPTTQTYYTGSSVTAASQLDPTGTEVRAITILDHARDTAAGLFGADVVDSGAGNDLVFGQLGNDILNGGDGADYVEGNGGNDTIYGGLGQDDLIGGSSELFGLTTPARRPDGSDTIYGGTGNDITRNTSADTSASNDADVIVGDNGNIYKIIGSGGQFLSFTHTALVIPRVVKHLDYSPTGEAGTYWQTTTDKAHPVLVQGTGTNIGAADFLHGEGGNDVIHGLSGDDALWGEAGDDDLYGQAGNDWLSGGTGTDGLIGDDGLLLTSRNGSTEPLNYVDTATVQQVITSNGPHHVVTVNVTGALTKAADLEPFYVGYNDVMYGGLGNDFVHGGEGDDAISGGEALAVYYTSDPLATLALYYVDDNPLQFGYSDPEEFRYYDENDPMRLVKACPRSTSTAGGCQSFLTTADATGNDGNDALFGDGGSDWMSGGTGVDHLFGGWGNDLLDVDDDKTTSNGSNGKPDSDSNADYAFGGAGRDVLIANTKSDRLIDWIGEFNSYLVPFNPFGASTVWRASSPAVRQFLYDLSKADGADQTRAPLGTRNGEPYGEIAATSSADAEWGDQHGAPGDPQPGNGGTFDDTLATAGTTVYNSTGTSMNTTFSSTTTSPVESATVARGTKSANLTVNLSAKRAETYRILVQTADLDDQLTTLGTISIAPRSTTGKLSFSYTYFSGMTYEMLWVPSTDPTNYDLVLVLRQIA</sequence>
<dbReference type="PANTHER" id="PTHR38340:SF1">
    <property type="entry name" value="S-LAYER PROTEIN"/>
    <property type="match status" value="1"/>
</dbReference>
<evidence type="ECO:0000256" key="5">
    <source>
        <dbReference type="ARBA" id="ARBA00022737"/>
    </source>
</evidence>
<evidence type="ECO:0000256" key="1">
    <source>
        <dbReference type="ARBA" id="ARBA00004370"/>
    </source>
</evidence>
<evidence type="ECO:0000313" key="9">
    <source>
        <dbReference type="EMBL" id="MDR7361819.1"/>
    </source>
</evidence>
<evidence type="ECO:0000256" key="3">
    <source>
        <dbReference type="ARBA" id="ARBA00022525"/>
    </source>
</evidence>
<dbReference type="SUPFAM" id="SSF141072">
    <property type="entry name" value="CalX-like"/>
    <property type="match status" value="1"/>
</dbReference>
<dbReference type="InterPro" id="IPR050557">
    <property type="entry name" value="RTX_toxin/Mannuronan_C5-epim"/>
</dbReference>
<feature type="compositionally biased region" description="Low complexity" evidence="8">
    <location>
        <begin position="162"/>
        <end position="262"/>
    </location>
</feature>
<keyword evidence="10" id="KW-1185">Reference proteome</keyword>
<dbReference type="InterPro" id="IPR011049">
    <property type="entry name" value="Serralysin-like_metalloprot_C"/>
</dbReference>
<dbReference type="Pfam" id="PF00353">
    <property type="entry name" value="HemolysinCabind"/>
    <property type="match status" value="11"/>
</dbReference>
<evidence type="ECO:0000256" key="8">
    <source>
        <dbReference type="SAM" id="MobiDB-lite"/>
    </source>
</evidence>
<dbReference type="InterPro" id="IPR018511">
    <property type="entry name" value="Hemolysin-typ_Ca-bd_CS"/>
</dbReference>
<dbReference type="InterPro" id="IPR003995">
    <property type="entry name" value="RTX_toxin_determinant-A"/>
</dbReference>
<comment type="caution">
    <text evidence="9">The sequence shown here is derived from an EMBL/GenBank/DDBJ whole genome shotgun (WGS) entry which is preliminary data.</text>
</comment>
<evidence type="ECO:0000256" key="6">
    <source>
        <dbReference type="ARBA" id="ARBA00023026"/>
    </source>
</evidence>
<dbReference type="PROSITE" id="PS00330">
    <property type="entry name" value="HEMOLYSIN_CALCIUM"/>
    <property type="match status" value="4"/>
</dbReference>
<evidence type="ECO:0000313" key="10">
    <source>
        <dbReference type="Proteomes" id="UP001183648"/>
    </source>
</evidence>
<dbReference type="RefSeq" id="WP_310300358.1">
    <property type="nucleotide sequence ID" value="NZ_BAAAPS010000008.1"/>
</dbReference>
<reference evidence="9 10" key="1">
    <citation type="submission" date="2023-07" db="EMBL/GenBank/DDBJ databases">
        <title>Sequencing the genomes of 1000 actinobacteria strains.</title>
        <authorList>
            <person name="Klenk H.-P."/>
        </authorList>
    </citation>
    <scope>NUCLEOTIDE SEQUENCE [LARGE SCALE GENOMIC DNA]</scope>
    <source>
        <strain evidence="9 10">DSM 19426</strain>
    </source>
</reference>
<dbReference type="Gene3D" id="2.160.20.160">
    <property type="match status" value="2"/>
</dbReference>
<dbReference type="PRINTS" id="PR00313">
    <property type="entry name" value="CABNDNGRPT"/>
</dbReference>
<accession>A0ABU2BWJ1</accession>
<feature type="region of interest" description="Disordered" evidence="8">
    <location>
        <begin position="5706"/>
        <end position="5726"/>
    </location>
</feature>
<evidence type="ECO:0000256" key="2">
    <source>
        <dbReference type="ARBA" id="ARBA00004613"/>
    </source>
</evidence>
<feature type="compositionally biased region" description="Polar residues" evidence="8">
    <location>
        <begin position="5378"/>
        <end position="5388"/>
    </location>
</feature>
<dbReference type="Proteomes" id="UP001183648">
    <property type="component" value="Unassembled WGS sequence"/>
</dbReference>
<evidence type="ECO:0000256" key="4">
    <source>
        <dbReference type="ARBA" id="ARBA00022656"/>
    </source>
</evidence>
<keyword evidence="4" id="KW-0800">Toxin</keyword>
<evidence type="ECO:0000256" key="7">
    <source>
        <dbReference type="ARBA" id="ARBA00023136"/>
    </source>
</evidence>
<dbReference type="Gene3D" id="2.150.10.10">
    <property type="entry name" value="Serralysin-like metalloprotease, C-terminal"/>
    <property type="match status" value="4"/>
</dbReference>
<gene>
    <name evidence="9" type="ORF">J2S63_001372</name>
</gene>
<dbReference type="SUPFAM" id="SSF51120">
    <property type="entry name" value="beta-Roll"/>
    <property type="match status" value="5"/>
</dbReference>
<feature type="region of interest" description="Disordered" evidence="8">
    <location>
        <begin position="5361"/>
        <end position="5388"/>
    </location>
</feature>
<feature type="compositionally biased region" description="Polar residues" evidence="8">
    <location>
        <begin position="5711"/>
        <end position="5724"/>
    </location>
</feature>
<dbReference type="InterPro" id="IPR001343">
    <property type="entry name" value="Hemolysn_Ca-bd"/>
</dbReference>
<feature type="region of interest" description="Disordered" evidence="8">
    <location>
        <begin position="5812"/>
        <end position="5833"/>
    </location>
</feature>
<dbReference type="PANTHER" id="PTHR38340">
    <property type="entry name" value="S-LAYER PROTEIN"/>
    <property type="match status" value="1"/>
</dbReference>
<keyword evidence="6" id="KW-0843">Virulence</keyword>
<keyword evidence="7" id="KW-0472">Membrane</keyword>
<dbReference type="EMBL" id="JAVDYG010000001">
    <property type="protein sequence ID" value="MDR7361819.1"/>
    <property type="molecule type" value="Genomic_DNA"/>
</dbReference>
<dbReference type="SUPFAM" id="SSF55486">
    <property type="entry name" value="Metalloproteases ('zincins'), catalytic domain"/>
    <property type="match status" value="1"/>
</dbReference>
<organism evidence="9 10">
    <name type="scientific">Nocardioides marmoribigeumensis</name>
    <dbReference type="NCBI Taxonomy" id="433649"/>
    <lineage>
        <taxon>Bacteria</taxon>
        <taxon>Bacillati</taxon>
        <taxon>Actinomycetota</taxon>
        <taxon>Actinomycetes</taxon>
        <taxon>Propionibacteriales</taxon>
        <taxon>Nocardioidaceae</taxon>
        <taxon>Nocardioides</taxon>
    </lineage>
</organism>
<feature type="region of interest" description="Disordered" evidence="8">
    <location>
        <begin position="162"/>
        <end position="276"/>
    </location>
</feature>
<keyword evidence="5" id="KW-0677">Repeat</keyword>
<keyword evidence="3" id="KW-0964">Secreted</keyword>
<dbReference type="InterPro" id="IPR038081">
    <property type="entry name" value="CalX-like_sf"/>
</dbReference>